<organism evidence="8 9">
    <name type="scientific">Penicillium brasilianum</name>
    <dbReference type="NCBI Taxonomy" id="104259"/>
    <lineage>
        <taxon>Eukaryota</taxon>
        <taxon>Fungi</taxon>
        <taxon>Dikarya</taxon>
        <taxon>Ascomycota</taxon>
        <taxon>Pezizomycotina</taxon>
        <taxon>Eurotiomycetes</taxon>
        <taxon>Eurotiomycetidae</taxon>
        <taxon>Eurotiales</taxon>
        <taxon>Aspergillaceae</taxon>
        <taxon>Penicillium</taxon>
    </lineage>
</organism>
<dbReference type="AlphaFoldDB" id="A0A1S9RIA2"/>
<comment type="caution">
    <text evidence="8">The sequence shown here is derived from an EMBL/GenBank/DDBJ whole genome shotgun (WGS) entry which is preliminary data.</text>
</comment>
<feature type="domain" description="Glycosyl hydrolase family 32 C-terminal" evidence="7">
    <location>
        <begin position="438"/>
        <end position="582"/>
    </location>
</feature>
<dbReference type="CDD" id="cd18621">
    <property type="entry name" value="GH32_XdINV-like"/>
    <property type="match status" value="1"/>
</dbReference>
<dbReference type="GO" id="GO:0005987">
    <property type="term" value="P:sucrose catabolic process"/>
    <property type="evidence" value="ECO:0007669"/>
    <property type="project" value="TreeGrafter"/>
</dbReference>
<accession>A0A1S9RIA2</accession>
<reference evidence="9" key="1">
    <citation type="submission" date="2015-09" db="EMBL/GenBank/DDBJ databases">
        <authorList>
            <person name="Fill T.P."/>
            <person name="Baretta J.F."/>
            <person name="de Almeida L.G."/>
            <person name="Rocha M."/>
            <person name="de Souza D.H."/>
            <person name="Malavazi I."/>
            <person name="Cerdeira L.T."/>
            <person name="Hong H."/>
            <person name="Samborskyy M."/>
            <person name="de Vasconcelos A.T."/>
            <person name="Leadlay P."/>
            <person name="Rodrigues-Filho E."/>
        </authorList>
    </citation>
    <scope>NUCLEOTIDE SEQUENCE [LARGE SCALE GENOMIC DNA]</scope>
    <source>
        <strain evidence="9">LaBioMMi 136</strain>
    </source>
</reference>
<dbReference type="Pfam" id="PF00251">
    <property type="entry name" value="Glyco_hydro_32N"/>
    <property type="match status" value="1"/>
</dbReference>
<evidence type="ECO:0000256" key="5">
    <source>
        <dbReference type="RuleBase" id="RU362110"/>
    </source>
</evidence>
<protein>
    <submittedName>
        <fullName evidence="8">Glycoside hydrolase family 32 protein</fullName>
    </submittedName>
</protein>
<feature type="domain" description="Glycosyl hydrolase family 32 N-terminal" evidence="6">
    <location>
        <begin position="25"/>
        <end position="363"/>
    </location>
</feature>
<evidence type="ECO:0000259" key="7">
    <source>
        <dbReference type="Pfam" id="PF08244"/>
    </source>
</evidence>
<dbReference type="InterPro" id="IPR013148">
    <property type="entry name" value="Glyco_hydro_32_N"/>
</dbReference>
<dbReference type="Pfam" id="PF08244">
    <property type="entry name" value="Glyco_hydro_32C"/>
    <property type="match status" value="1"/>
</dbReference>
<keyword evidence="3 5" id="KW-0378">Hydrolase</keyword>
<dbReference type="InterPro" id="IPR013189">
    <property type="entry name" value="Glyco_hydro_32_C"/>
</dbReference>
<evidence type="ECO:0000256" key="3">
    <source>
        <dbReference type="ARBA" id="ARBA00022801"/>
    </source>
</evidence>
<dbReference type="SUPFAM" id="SSF75005">
    <property type="entry name" value="Arabinanase/levansucrase/invertase"/>
    <property type="match status" value="1"/>
</dbReference>
<dbReference type="InterPro" id="IPR001362">
    <property type="entry name" value="Glyco_hydro_32"/>
</dbReference>
<evidence type="ECO:0000313" key="8">
    <source>
        <dbReference type="EMBL" id="OOQ85165.1"/>
    </source>
</evidence>
<evidence type="ECO:0000259" key="6">
    <source>
        <dbReference type="Pfam" id="PF00251"/>
    </source>
</evidence>
<comment type="similarity">
    <text evidence="1 5">Belongs to the glycosyl hydrolase 32 family.</text>
</comment>
<dbReference type="EMBL" id="LJBN01000171">
    <property type="protein sequence ID" value="OOQ85165.1"/>
    <property type="molecule type" value="Genomic_DNA"/>
</dbReference>
<dbReference type="GO" id="GO:0004575">
    <property type="term" value="F:sucrose alpha-glucosidase activity"/>
    <property type="evidence" value="ECO:0007669"/>
    <property type="project" value="TreeGrafter"/>
</dbReference>
<dbReference type="Proteomes" id="UP000190744">
    <property type="component" value="Unassembled WGS sequence"/>
</dbReference>
<name>A0A1S9RIA2_PENBI</name>
<keyword evidence="4 5" id="KW-0326">Glycosidase</keyword>
<keyword evidence="2" id="KW-0732">Signal</keyword>
<dbReference type="InterPro" id="IPR023296">
    <property type="entry name" value="Glyco_hydro_beta-prop_sf"/>
</dbReference>
<dbReference type="Gene3D" id="2.115.10.20">
    <property type="entry name" value="Glycosyl hydrolase domain, family 43"/>
    <property type="match status" value="1"/>
</dbReference>
<evidence type="ECO:0000256" key="2">
    <source>
        <dbReference type="ARBA" id="ARBA00022729"/>
    </source>
</evidence>
<dbReference type="SMART" id="SM00640">
    <property type="entry name" value="Glyco_32"/>
    <property type="match status" value="1"/>
</dbReference>
<dbReference type="SUPFAM" id="SSF49899">
    <property type="entry name" value="Concanavalin A-like lectins/glucanases"/>
    <property type="match status" value="1"/>
</dbReference>
<dbReference type="PANTHER" id="PTHR42800">
    <property type="entry name" value="EXOINULINASE INUD (AFU_ORTHOLOGUE AFUA_5G00480)"/>
    <property type="match status" value="1"/>
</dbReference>
<gene>
    <name evidence="8" type="ORF">PEBR_27107</name>
</gene>
<evidence type="ECO:0000313" key="9">
    <source>
        <dbReference type="Proteomes" id="UP000190744"/>
    </source>
</evidence>
<dbReference type="Gene3D" id="2.60.120.560">
    <property type="entry name" value="Exo-inulinase, domain 1"/>
    <property type="match status" value="1"/>
</dbReference>
<dbReference type="PANTHER" id="PTHR42800:SF3">
    <property type="entry name" value="GLYCOSYL HYDROLASE FAMILY 32 N-TERMINAL DOMAIN-CONTAINING PROTEIN"/>
    <property type="match status" value="1"/>
</dbReference>
<dbReference type="InterPro" id="IPR013320">
    <property type="entry name" value="ConA-like_dom_sf"/>
</dbReference>
<evidence type="ECO:0000256" key="1">
    <source>
        <dbReference type="ARBA" id="ARBA00009902"/>
    </source>
</evidence>
<evidence type="ECO:0000256" key="4">
    <source>
        <dbReference type="ARBA" id="ARBA00023295"/>
    </source>
</evidence>
<sequence length="589" mass="65847">MTLILDAARMASNRTRPSLHFTAGFWINDPCAPGYDPATGLYHVFYQCNPHSTEWGSMSWGHLTSKNLISWTPSESPALVPDQPYDRDGVFTGCMVQPTNSQDSLKVIYSSVRRLPFHWSTPPYPRNAAGLAIAESNDNGETWTKLSENPFLMGEPKGLQVTGFRDPFLSEWPALDQLRGQKSLYGLVSGGIDGYGPTAFLYSVPHENVSEWHYLCPLVDMSARFQPSQKWTGNFGVNWECANFLTLRSESTSRVCLILGAEGDVEREHIRNFKHHPHVPPRTVRSLLWMFGDLRAGRDTTRVDFTHGGYLDCGSLYAANSFFDALSQRHIMHAWIPEEDITAEYAKHKGWNGALAIARELFLLSIPSVTRALHSPLSEMASVEKVRDKDGSVTIRTLGIRPVEEITQLRRHCDNVCKRYRISLPSSTARETQALCSALFTTWELEASIEIDPSRCIEVGFSISHNGDPSICTTITFLLQEETIRVNKGRSASDPNIRNCPEQGPFTLFYRTNDQAAEPRDKLEDLHIRIIADADVMEIFANDRFALTTMVYSPSCISPAIVSAFAEGGPGSAFIKDVTVWEGLSSTRK</sequence>
<proteinExistence type="inferred from homology"/>
<dbReference type="GO" id="GO:0005737">
    <property type="term" value="C:cytoplasm"/>
    <property type="evidence" value="ECO:0007669"/>
    <property type="project" value="TreeGrafter"/>
</dbReference>